<evidence type="ECO:0000313" key="1">
    <source>
        <dbReference type="EMBL" id="JAD62928.1"/>
    </source>
</evidence>
<dbReference type="EMBL" id="GBRH01234967">
    <property type="protein sequence ID" value="JAD62928.1"/>
    <property type="molecule type" value="Transcribed_RNA"/>
</dbReference>
<sequence length="21" mass="2214">MQPVVLQAPCLARGMATTGRL</sequence>
<dbReference type="AlphaFoldDB" id="A0A0A9BL76"/>
<name>A0A0A9BL76_ARUDO</name>
<proteinExistence type="predicted"/>
<accession>A0A0A9BL76</accession>
<protein>
    <submittedName>
        <fullName evidence="1">Uncharacterized protein</fullName>
    </submittedName>
</protein>
<reference evidence="1" key="2">
    <citation type="journal article" date="2015" name="Data Brief">
        <title>Shoot transcriptome of the giant reed, Arundo donax.</title>
        <authorList>
            <person name="Barrero R.A."/>
            <person name="Guerrero F.D."/>
            <person name="Moolhuijzen P."/>
            <person name="Goolsby J.A."/>
            <person name="Tidwell J."/>
            <person name="Bellgard S.E."/>
            <person name="Bellgard M.I."/>
        </authorList>
    </citation>
    <scope>NUCLEOTIDE SEQUENCE</scope>
    <source>
        <tissue evidence="1">Shoot tissue taken approximately 20 cm above the soil surface</tissue>
    </source>
</reference>
<reference evidence="1" key="1">
    <citation type="submission" date="2014-09" db="EMBL/GenBank/DDBJ databases">
        <authorList>
            <person name="Magalhaes I.L.F."/>
            <person name="Oliveira U."/>
            <person name="Santos F.R."/>
            <person name="Vidigal T.H.D.A."/>
            <person name="Brescovit A.D."/>
            <person name="Santos A.J."/>
        </authorList>
    </citation>
    <scope>NUCLEOTIDE SEQUENCE</scope>
    <source>
        <tissue evidence="1">Shoot tissue taken approximately 20 cm above the soil surface</tissue>
    </source>
</reference>
<organism evidence="1">
    <name type="scientific">Arundo donax</name>
    <name type="common">Giant reed</name>
    <name type="synonym">Donax arundinaceus</name>
    <dbReference type="NCBI Taxonomy" id="35708"/>
    <lineage>
        <taxon>Eukaryota</taxon>
        <taxon>Viridiplantae</taxon>
        <taxon>Streptophyta</taxon>
        <taxon>Embryophyta</taxon>
        <taxon>Tracheophyta</taxon>
        <taxon>Spermatophyta</taxon>
        <taxon>Magnoliopsida</taxon>
        <taxon>Liliopsida</taxon>
        <taxon>Poales</taxon>
        <taxon>Poaceae</taxon>
        <taxon>PACMAD clade</taxon>
        <taxon>Arundinoideae</taxon>
        <taxon>Arundineae</taxon>
        <taxon>Arundo</taxon>
    </lineage>
</organism>